<dbReference type="OrthoDB" id="5125415at2"/>
<dbReference type="InterPro" id="IPR009097">
    <property type="entry name" value="Cyclic_Pdiesterase"/>
</dbReference>
<sequence length="163" mass="17483">MRFFVVVLPLAPLAVGAGFRRDSWPAHVTLIPPFETDAHAEPVLEAIRAGADGHAPLLARGEGRARFGRRRDVPVTTIELSPEFEALHVDVLAAVDRFLGRGVHLAHVGPRNYRPHVTVQAGGGLEPGASVTLSQLAVIDMRPHGDARHRAVVATVPLAKEAE</sequence>
<proteinExistence type="predicted"/>
<dbReference type="KEGG" id="gry:D7I44_15500"/>
<dbReference type="Pfam" id="PF13563">
    <property type="entry name" value="2_5_RNA_ligase2"/>
    <property type="match status" value="1"/>
</dbReference>
<dbReference type="AlphaFoldDB" id="A0A387BRT3"/>
<keyword evidence="2" id="KW-1185">Reference proteome</keyword>
<evidence type="ECO:0000313" key="1">
    <source>
        <dbReference type="EMBL" id="AYG04794.1"/>
    </source>
</evidence>
<gene>
    <name evidence="1" type="ORF">D7I44_15500</name>
</gene>
<dbReference type="RefSeq" id="WP_120790322.1">
    <property type="nucleotide sequence ID" value="NZ_CP032624.1"/>
</dbReference>
<accession>A0A387BRT3</accession>
<name>A0A387BRT3_9MICO</name>
<dbReference type="Gene3D" id="3.90.1140.10">
    <property type="entry name" value="Cyclic phosphodiesterase"/>
    <property type="match status" value="1"/>
</dbReference>
<protein>
    <submittedName>
        <fullName evidence="1">2'-5' RNA ligase family protein</fullName>
    </submittedName>
</protein>
<dbReference type="GO" id="GO:0016874">
    <property type="term" value="F:ligase activity"/>
    <property type="evidence" value="ECO:0007669"/>
    <property type="project" value="UniProtKB-KW"/>
</dbReference>
<dbReference type="EMBL" id="CP032624">
    <property type="protein sequence ID" value="AYG04794.1"/>
    <property type="molecule type" value="Genomic_DNA"/>
</dbReference>
<organism evidence="1 2">
    <name type="scientific">Gryllotalpicola protaetiae</name>
    <dbReference type="NCBI Taxonomy" id="2419771"/>
    <lineage>
        <taxon>Bacteria</taxon>
        <taxon>Bacillati</taxon>
        <taxon>Actinomycetota</taxon>
        <taxon>Actinomycetes</taxon>
        <taxon>Micrococcales</taxon>
        <taxon>Microbacteriaceae</taxon>
        <taxon>Gryllotalpicola</taxon>
    </lineage>
</organism>
<dbReference type="Proteomes" id="UP000275069">
    <property type="component" value="Chromosome"/>
</dbReference>
<dbReference type="SUPFAM" id="SSF55144">
    <property type="entry name" value="LigT-like"/>
    <property type="match status" value="1"/>
</dbReference>
<evidence type="ECO:0000313" key="2">
    <source>
        <dbReference type="Proteomes" id="UP000275069"/>
    </source>
</evidence>
<keyword evidence="1" id="KW-0436">Ligase</keyword>
<reference evidence="1 2" key="1">
    <citation type="submission" date="2018-09" db="EMBL/GenBank/DDBJ databases">
        <title>Genome sequencing of strain 2DFW10M-5.</title>
        <authorList>
            <person name="Heo J."/>
            <person name="Kim S.-J."/>
            <person name="Kwon S.-W."/>
        </authorList>
    </citation>
    <scope>NUCLEOTIDE SEQUENCE [LARGE SCALE GENOMIC DNA]</scope>
    <source>
        <strain evidence="1 2">2DFW10M-5</strain>
    </source>
</reference>